<feature type="region of interest" description="Disordered" evidence="1">
    <location>
        <begin position="30"/>
        <end position="90"/>
    </location>
</feature>
<sequence length="90" mass="10244">KSEANQFLTYDKCMQRMKCPSKHRQECSEECKAGNTEEEIEEHAEITHKPKHKKRSSKSNKKCSKKRGAKSSFVLVSNDTASPSNAKDEL</sequence>
<proteinExistence type="predicted"/>
<feature type="compositionally biased region" description="Polar residues" evidence="1">
    <location>
        <begin position="74"/>
        <end position="90"/>
    </location>
</feature>
<protein>
    <submittedName>
        <fullName evidence="3">Uncharacterized protein</fullName>
    </submittedName>
</protein>
<dbReference type="EMBL" id="CAJNOK010039958">
    <property type="protein sequence ID" value="CAF1548217.1"/>
    <property type="molecule type" value="Genomic_DNA"/>
</dbReference>
<evidence type="ECO:0000313" key="3">
    <source>
        <dbReference type="EMBL" id="CAF4337710.1"/>
    </source>
</evidence>
<gene>
    <name evidence="2" type="ORF">OVA965_LOCUS39142</name>
    <name evidence="3" type="ORF">TMI583_LOCUS40409</name>
</gene>
<feature type="compositionally biased region" description="Basic residues" evidence="1">
    <location>
        <begin position="49"/>
        <end position="69"/>
    </location>
</feature>
<dbReference type="Proteomes" id="UP000677228">
    <property type="component" value="Unassembled WGS sequence"/>
</dbReference>
<dbReference type="AlphaFoldDB" id="A0A8S2UI34"/>
<dbReference type="Proteomes" id="UP000682733">
    <property type="component" value="Unassembled WGS sequence"/>
</dbReference>
<dbReference type="EMBL" id="CAJOBA010062384">
    <property type="protein sequence ID" value="CAF4337710.1"/>
    <property type="molecule type" value="Genomic_DNA"/>
</dbReference>
<evidence type="ECO:0000313" key="2">
    <source>
        <dbReference type="EMBL" id="CAF1548217.1"/>
    </source>
</evidence>
<accession>A0A8S2UI34</accession>
<evidence type="ECO:0000313" key="4">
    <source>
        <dbReference type="Proteomes" id="UP000682733"/>
    </source>
</evidence>
<comment type="caution">
    <text evidence="3">The sequence shown here is derived from an EMBL/GenBank/DDBJ whole genome shotgun (WGS) entry which is preliminary data.</text>
</comment>
<evidence type="ECO:0000256" key="1">
    <source>
        <dbReference type="SAM" id="MobiDB-lite"/>
    </source>
</evidence>
<organism evidence="3 4">
    <name type="scientific">Didymodactylos carnosus</name>
    <dbReference type="NCBI Taxonomy" id="1234261"/>
    <lineage>
        <taxon>Eukaryota</taxon>
        <taxon>Metazoa</taxon>
        <taxon>Spiralia</taxon>
        <taxon>Gnathifera</taxon>
        <taxon>Rotifera</taxon>
        <taxon>Eurotatoria</taxon>
        <taxon>Bdelloidea</taxon>
        <taxon>Philodinida</taxon>
        <taxon>Philodinidae</taxon>
        <taxon>Didymodactylos</taxon>
    </lineage>
</organism>
<reference evidence="3" key="1">
    <citation type="submission" date="2021-02" db="EMBL/GenBank/DDBJ databases">
        <authorList>
            <person name="Nowell W R."/>
        </authorList>
    </citation>
    <scope>NUCLEOTIDE SEQUENCE</scope>
</reference>
<feature type="non-terminal residue" evidence="3">
    <location>
        <position position="1"/>
    </location>
</feature>
<name>A0A8S2UI34_9BILA</name>